<protein>
    <recommendedName>
        <fullName evidence="6">FAD-binding domain-containing protein</fullName>
    </recommendedName>
</protein>
<dbReference type="SUPFAM" id="SSF51905">
    <property type="entry name" value="FAD/NAD(P)-binding domain"/>
    <property type="match status" value="1"/>
</dbReference>
<evidence type="ECO:0000256" key="3">
    <source>
        <dbReference type="ARBA" id="ARBA00022827"/>
    </source>
</evidence>
<keyword evidence="8" id="KW-1185">Reference proteome</keyword>
<dbReference type="OrthoDB" id="16820at2759"/>
<reference evidence="7 8" key="1">
    <citation type="submission" date="2015-01" db="EMBL/GenBank/DDBJ databases">
        <title>The Genome Sequence of Cladophialophora immunda CBS83496.</title>
        <authorList>
            <consortium name="The Broad Institute Genomics Platform"/>
            <person name="Cuomo C."/>
            <person name="de Hoog S."/>
            <person name="Gorbushina A."/>
            <person name="Stielow B."/>
            <person name="Teixiera M."/>
            <person name="Abouelleil A."/>
            <person name="Chapman S.B."/>
            <person name="Priest M."/>
            <person name="Young S.K."/>
            <person name="Wortman J."/>
            <person name="Nusbaum C."/>
            <person name="Birren B."/>
        </authorList>
    </citation>
    <scope>NUCLEOTIDE SEQUENCE [LARGE SCALE GENOMIC DNA]</scope>
    <source>
        <strain evidence="7 8">CBS 83496</strain>
    </source>
</reference>
<evidence type="ECO:0000313" key="7">
    <source>
        <dbReference type="EMBL" id="KIW23933.1"/>
    </source>
</evidence>
<dbReference type="GO" id="GO:0004497">
    <property type="term" value="F:monooxygenase activity"/>
    <property type="evidence" value="ECO:0007669"/>
    <property type="project" value="UniProtKB-KW"/>
</dbReference>
<evidence type="ECO:0000256" key="4">
    <source>
        <dbReference type="ARBA" id="ARBA00023002"/>
    </source>
</evidence>
<feature type="domain" description="FAD-binding" evidence="6">
    <location>
        <begin position="21"/>
        <end position="369"/>
    </location>
</feature>
<dbReference type="Pfam" id="PF01494">
    <property type="entry name" value="FAD_binding_3"/>
    <property type="match status" value="1"/>
</dbReference>
<dbReference type="InterPro" id="IPR036188">
    <property type="entry name" value="FAD/NAD-bd_sf"/>
</dbReference>
<dbReference type="GeneID" id="27348874"/>
<dbReference type="PANTHER" id="PTHR13789:SF309">
    <property type="entry name" value="PUTATIVE (AFU_ORTHOLOGUE AFUA_6G14510)-RELATED"/>
    <property type="match status" value="1"/>
</dbReference>
<dbReference type="STRING" id="569365.A0A0D2BXW0"/>
<sequence>MLAEIKSLDDLQARHPKRAENVTIIGGGLSGPCLAIFLKKLHGINSTIYELRSEDYSAGVNIALAPNALRVLQHMGVLDELRTLGHSYEKMALTSARTGKQIGSILNGSQKHYNYESMRIHRRTVQLVLLKECKALGIPVHFNKRVEGIVEETDTYVRVKFEDGEVVTTDTVIAADGLWSKVRDHIVKRELPYSGAMGVIIMNIDREKLDESVKKVELPTFCFGQNGMIAVFPSNPWGGAIDMFSTMPFPARSREEWEALDADGEAKRKIMMDRFGRDWPPYISRVWEKEPADNMWLTPFYDAPPFERWTSPEGRVIIIGDAAHAFSPQGGQGAAMAMEDGETLAHTIAHADFATERMRLLGKWEKHRQGRLRLVKELTDWSGRQRAPTSSPFMWYLKEWIMWAVLKVKGPTMGMEWLYGYNPEDIISVLRS</sequence>
<dbReference type="AlphaFoldDB" id="A0A0D2BXW0"/>
<dbReference type="Gene3D" id="3.50.50.60">
    <property type="entry name" value="FAD/NAD(P)-binding domain"/>
    <property type="match status" value="1"/>
</dbReference>
<comment type="similarity">
    <text evidence="1">Belongs to the paxM FAD-dependent monooxygenase family.</text>
</comment>
<name>A0A0D2BXW0_9EURO</name>
<evidence type="ECO:0000256" key="2">
    <source>
        <dbReference type="ARBA" id="ARBA00022630"/>
    </source>
</evidence>
<evidence type="ECO:0000259" key="6">
    <source>
        <dbReference type="Pfam" id="PF01494"/>
    </source>
</evidence>
<dbReference type="InterPro" id="IPR002938">
    <property type="entry name" value="FAD-bd"/>
</dbReference>
<dbReference type="InterPro" id="IPR050493">
    <property type="entry name" value="FAD-dep_Monooxygenase_BioMet"/>
</dbReference>
<dbReference type="PRINTS" id="PR00420">
    <property type="entry name" value="RNGMNOXGNASE"/>
</dbReference>
<dbReference type="EMBL" id="KN847045">
    <property type="protein sequence ID" value="KIW23933.1"/>
    <property type="molecule type" value="Genomic_DNA"/>
</dbReference>
<dbReference type="PANTHER" id="PTHR13789">
    <property type="entry name" value="MONOOXYGENASE"/>
    <property type="match status" value="1"/>
</dbReference>
<dbReference type="Proteomes" id="UP000054466">
    <property type="component" value="Unassembled WGS sequence"/>
</dbReference>
<accession>A0A0D2BXW0</accession>
<keyword evidence="2" id="KW-0285">Flavoprotein</keyword>
<dbReference type="GO" id="GO:0071949">
    <property type="term" value="F:FAD binding"/>
    <property type="evidence" value="ECO:0007669"/>
    <property type="project" value="InterPro"/>
</dbReference>
<evidence type="ECO:0000256" key="5">
    <source>
        <dbReference type="ARBA" id="ARBA00023033"/>
    </source>
</evidence>
<evidence type="ECO:0000256" key="1">
    <source>
        <dbReference type="ARBA" id="ARBA00007992"/>
    </source>
</evidence>
<keyword evidence="5" id="KW-0503">Monooxygenase</keyword>
<keyword evidence="4" id="KW-0560">Oxidoreductase</keyword>
<dbReference type="VEuPathDB" id="FungiDB:PV07_09680"/>
<gene>
    <name evidence="7" type="ORF">PV07_09680</name>
</gene>
<evidence type="ECO:0000313" key="8">
    <source>
        <dbReference type="Proteomes" id="UP000054466"/>
    </source>
</evidence>
<keyword evidence="3" id="KW-0274">FAD</keyword>
<proteinExistence type="inferred from homology"/>
<organism evidence="7 8">
    <name type="scientific">Cladophialophora immunda</name>
    <dbReference type="NCBI Taxonomy" id="569365"/>
    <lineage>
        <taxon>Eukaryota</taxon>
        <taxon>Fungi</taxon>
        <taxon>Dikarya</taxon>
        <taxon>Ascomycota</taxon>
        <taxon>Pezizomycotina</taxon>
        <taxon>Eurotiomycetes</taxon>
        <taxon>Chaetothyriomycetidae</taxon>
        <taxon>Chaetothyriales</taxon>
        <taxon>Herpotrichiellaceae</taxon>
        <taxon>Cladophialophora</taxon>
    </lineage>
</organism>
<dbReference type="RefSeq" id="XP_016244149.1">
    <property type="nucleotide sequence ID" value="XM_016396958.1"/>
</dbReference>
<dbReference type="HOGENOM" id="CLU_009665_19_5_1"/>